<dbReference type="NCBIfam" id="TIGR03074">
    <property type="entry name" value="PQQ_membr_DH"/>
    <property type="match status" value="1"/>
</dbReference>
<feature type="transmembrane region" description="Helical" evidence="4">
    <location>
        <begin position="7"/>
        <end position="28"/>
    </location>
</feature>
<dbReference type="EC" id="1.1.-.-" evidence="6"/>
<feature type="transmembrane region" description="Helical" evidence="4">
    <location>
        <begin position="64"/>
        <end position="83"/>
    </location>
</feature>
<feature type="transmembrane region" description="Helical" evidence="4">
    <location>
        <begin position="95"/>
        <end position="114"/>
    </location>
</feature>
<dbReference type="InterPro" id="IPR011047">
    <property type="entry name" value="Quinoprotein_ADH-like_sf"/>
</dbReference>
<keyword evidence="4" id="KW-0472">Membrane</keyword>
<feature type="transmembrane region" description="Helical" evidence="4">
    <location>
        <begin position="126"/>
        <end position="148"/>
    </location>
</feature>
<dbReference type="PANTHER" id="PTHR32303:SF4">
    <property type="entry name" value="QUINOPROTEIN GLUCOSE DEHYDROGENASE"/>
    <property type="match status" value="1"/>
</dbReference>
<proteinExistence type="inferred from homology"/>
<evidence type="ECO:0000256" key="2">
    <source>
        <dbReference type="ARBA" id="ARBA00008156"/>
    </source>
</evidence>
<evidence type="ECO:0000313" key="6">
    <source>
        <dbReference type="EMBL" id="MFC3608185.1"/>
    </source>
</evidence>
<dbReference type="GO" id="GO:0016491">
    <property type="term" value="F:oxidoreductase activity"/>
    <property type="evidence" value="ECO:0007669"/>
    <property type="project" value="UniProtKB-KW"/>
</dbReference>
<keyword evidence="3 6" id="KW-0560">Oxidoreductase</keyword>
<evidence type="ECO:0000256" key="1">
    <source>
        <dbReference type="ARBA" id="ARBA00001931"/>
    </source>
</evidence>
<comment type="cofactor">
    <cofactor evidence="1">
        <name>pyrroloquinoline quinone</name>
        <dbReference type="ChEBI" id="CHEBI:58442"/>
    </cofactor>
</comment>
<dbReference type="InterPro" id="IPR018391">
    <property type="entry name" value="PQQ_b-propeller_rpt"/>
</dbReference>
<feature type="domain" description="Pyrrolo-quinoline quinone repeat" evidence="5">
    <location>
        <begin position="174"/>
        <end position="780"/>
    </location>
</feature>
<name>A0ABV7T4T2_9GAMM</name>
<keyword evidence="4" id="KW-1133">Transmembrane helix</keyword>
<gene>
    <name evidence="6" type="ORF">ACFOMF_10390</name>
</gene>
<dbReference type="EMBL" id="JBHRXZ010000022">
    <property type="protein sequence ID" value="MFC3608185.1"/>
    <property type="molecule type" value="Genomic_DNA"/>
</dbReference>
<comment type="similarity">
    <text evidence="2">Belongs to the bacterial PQQ dehydrogenase family.</text>
</comment>
<dbReference type="CDD" id="cd10280">
    <property type="entry name" value="PQQ_mGDH"/>
    <property type="match status" value="1"/>
</dbReference>
<dbReference type="RefSeq" id="WP_386364489.1">
    <property type="nucleotide sequence ID" value="NZ_JBHRXZ010000022.1"/>
</dbReference>
<dbReference type="InterPro" id="IPR002372">
    <property type="entry name" value="PQQ_rpt_dom"/>
</dbReference>
<comment type="caution">
    <text evidence="6">The sequence shown here is derived from an EMBL/GenBank/DDBJ whole genome shotgun (WGS) entry which is preliminary data.</text>
</comment>
<evidence type="ECO:0000313" key="7">
    <source>
        <dbReference type="Proteomes" id="UP001595630"/>
    </source>
</evidence>
<sequence length="806" mass="86563">MNPRRGLLDLVLLLLAVVVFLLGLGMLLGGGYLLYLGGSAYFLVAGVALLAAAVLLYRDRLAGVWLLAAVLLGTLLWSLAEIAGKGWMPVWPVDLLTRLGLLAGLTVLALLLTPHLARRAGRSTRLAAAPVLGLVLAAGGVGALLWLLTPAYVSHSGQDVAAVAPADTPDSTDWIAYGGSNLAQRFSEADQITPANVAGLEQAWEFRTGDLPTSDSMPYAFQNTPLKIGDTLYVCSPSNQVFALDPGTGEQKWHFDPEILEESKEHVFSTTCRSLAWFEAPEPREQCQRRLLLGTLDGRLIALDADDGSPCSDFGDDGTVDLTDRMDPQAPGYLSNTSGPTMVRGVVVVGHQVTDNQRRDGPSGAVRAYDAVTGEWRWTWDAVWRTPGEQPAEGEVYPRGTPNVWTALSADDELGLVFLPTGSPANDQYGGDRLPEEDEFTASLVAVDAASGEVRWHFTTVNHDLWDYDLGAQPALIDFPTADGPRPAVVQATKFGQVFVFDRATGEPLLPIEQRPVPQGAIEGDWTAATQPFSPAMPDLGSLPGQAVERLSGAHTWGLTPLDHLYCRIQFERLRYEGMFTPPTDQGDGSLQFPGILGGVNWGSAAFDSERNLMIVNNNRMPVRVKLYPREEAEEMDNIAPIGAEEASYIDQNAQPMLGSPVAALRSVWLSPLDMPCAAPPWGFLSATDLGSGELLWSRPIGTGFDQGPLGIPSRIKMPIGAPTSGGPVATRSGLTFIAATMDDYIRGFDNATGEMLWERRLPAGGQATPMTYMHQGRQYLVIAAGGAYQAETTGGDSVIAYALPQ</sequence>
<keyword evidence="4" id="KW-0812">Transmembrane</keyword>
<dbReference type="Pfam" id="PF01011">
    <property type="entry name" value="PQQ"/>
    <property type="match status" value="1"/>
</dbReference>
<dbReference type="SUPFAM" id="SSF50998">
    <property type="entry name" value="Quinoprotein alcohol dehydrogenase-like"/>
    <property type="match status" value="1"/>
</dbReference>
<reference evidence="7" key="1">
    <citation type="journal article" date="2019" name="Int. J. Syst. Evol. Microbiol.">
        <title>The Global Catalogue of Microorganisms (GCM) 10K type strain sequencing project: providing services to taxonomists for standard genome sequencing and annotation.</title>
        <authorList>
            <consortium name="The Broad Institute Genomics Platform"/>
            <consortium name="The Broad Institute Genome Sequencing Center for Infectious Disease"/>
            <person name="Wu L."/>
            <person name="Ma J."/>
        </authorList>
    </citation>
    <scope>NUCLEOTIDE SEQUENCE [LARGE SCALE GENOMIC DNA]</scope>
    <source>
        <strain evidence="7">KCTC 42447</strain>
    </source>
</reference>
<protein>
    <submittedName>
        <fullName evidence="6">Membrane-bound PQQ-dependent dehydrogenase, glucose/quinate/shikimate family</fullName>
        <ecNumber evidence="6">1.1.-.-</ecNumber>
    </submittedName>
</protein>
<feature type="transmembrane region" description="Helical" evidence="4">
    <location>
        <begin position="34"/>
        <end position="57"/>
    </location>
</feature>
<evidence type="ECO:0000256" key="4">
    <source>
        <dbReference type="SAM" id="Phobius"/>
    </source>
</evidence>
<evidence type="ECO:0000259" key="5">
    <source>
        <dbReference type="Pfam" id="PF01011"/>
    </source>
</evidence>
<dbReference type="InterPro" id="IPR017511">
    <property type="entry name" value="PQQ_mDH"/>
</dbReference>
<organism evidence="6 7">
    <name type="scientific">Stutzerimonas tarimensis</name>
    <dbReference type="NCBI Taxonomy" id="1507735"/>
    <lineage>
        <taxon>Bacteria</taxon>
        <taxon>Pseudomonadati</taxon>
        <taxon>Pseudomonadota</taxon>
        <taxon>Gammaproteobacteria</taxon>
        <taxon>Pseudomonadales</taxon>
        <taxon>Pseudomonadaceae</taxon>
        <taxon>Stutzerimonas</taxon>
    </lineage>
</organism>
<dbReference type="Proteomes" id="UP001595630">
    <property type="component" value="Unassembled WGS sequence"/>
</dbReference>
<dbReference type="PANTHER" id="PTHR32303">
    <property type="entry name" value="QUINOPROTEIN ALCOHOL DEHYDROGENASE (CYTOCHROME C)"/>
    <property type="match status" value="1"/>
</dbReference>
<accession>A0ABV7T4T2</accession>
<keyword evidence="7" id="KW-1185">Reference proteome</keyword>
<dbReference type="Gene3D" id="2.140.10.10">
    <property type="entry name" value="Quinoprotein alcohol dehydrogenase-like superfamily"/>
    <property type="match status" value="2"/>
</dbReference>
<evidence type="ECO:0000256" key="3">
    <source>
        <dbReference type="ARBA" id="ARBA00023002"/>
    </source>
</evidence>
<dbReference type="SMART" id="SM00564">
    <property type="entry name" value="PQQ"/>
    <property type="match status" value="5"/>
</dbReference>